<name>A0A2H0A9Q2_9BACT</name>
<evidence type="ECO:0000313" key="2">
    <source>
        <dbReference type="EMBL" id="PIP42162.1"/>
    </source>
</evidence>
<dbReference type="Pfam" id="PF13200">
    <property type="entry name" value="DUF4015"/>
    <property type="match status" value="1"/>
</dbReference>
<comment type="caution">
    <text evidence="2">The sequence shown here is derived from an EMBL/GenBank/DDBJ whole genome shotgun (WGS) entry which is preliminary data.</text>
</comment>
<proteinExistence type="predicted"/>
<sequence length="427" mass="48762">MQGILDKCFYFMREIMIHKKLILIEIILLPFLMLNPSMLHAEKSYMYSSIPPLSMTKVSPDEVKGIHITSCVASNLELFKQSLALADRTELNAVVIDIKETDGVIAYRTAVPLAREIGAIKPIMDIEKIVKLCDQHQLYKIARICVFKDNLLAQAIPDMAVCEKNGQIWYDFKGACWTNPYCQDVWEYNLSLAKELIAYGFNEIQFDYVRFPTDGRISNCWYGKDHNNKTAIAATSDFVKFCKQGMGGKGYISVDVFGLSIDRDLGIGQDFMEIARYADFISPMVYPSHYYRGEYGLINPDAMPYDVINISTKNALRKLEGTGCKLRSWLQDFSLKQQYGPVEVQLQIKALLQRGCNSWLLWNPCCRYTEEALMPDDEGAKNDSFYTTPSTPEEELIRNESLKIAGLSTVSSVMTERCSRDYDYWVE</sequence>
<evidence type="ECO:0000313" key="3">
    <source>
        <dbReference type="Proteomes" id="UP000231067"/>
    </source>
</evidence>
<dbReference type="InterPro" id="IPR025275">
    <property type="entry name" value="DUF4015"/>
</dbReference>
<dbReference type="Proteomes" id="UP000231067">
    <property type="component" value="Unassembled WGS sequence"/>
</dbReference>
<dbReference type="EMBL" id="PCSH01000020">
    <property type="protein sequence ID" value="PIP42162.1"/>
    <property type="molecule type" value="Genomic_DNA"/>
</dbReference>
<accession>A0A2H0A9Q2</accession>
<feature type="domain" description="DUF4015" evidence="1">
    <location>
        <begin position="65"/>
        <end position="368"/>
    </location>
</feature>
<reference evidence="2 3" key="1">
    <citation type="submission" date="2017-09" db="EMBL/GenBank/DDBJ databases">
        <title>Depth-based differentiation of microbial function through sediment-hosted aquifers and enrichment of novel symbionts in the deep terrestrial subsurface.</title>
        <authorList>
            <person name="Probst A.J."/>
            <person name="Ladd B."/>
            <person name="Jarett J.K."/>
            <person name="Geller-Mcgrath D.E."/>
            <person name="Sieber C.M."/>
            <person name="Emerson J.B."/>
            <person name="Anantharaman K."/>
            <person name="Thomas B.C."/>
            <person name="Malmstrom R."/>
            <person name="Stieglmeier M."/>
            <person name="Klingl A."/>
            <person name="Woyke T."/>
            <person name="Ryan C.M."/>
            <person name="Banfield J.F."/>
        </authorList>
    </citation>
    <scope>NUCLEOTIDE SEQUENCE [LARGE SCALE GENOMIC DNA]</scope>
    <source>
        <strain evidence="2">CG23_combo_of_CG06-09_8_20_14_all_40_23</strain>
    </source>
</reference>
<organism evidence="2 3">
    <name type="scientific">Candidatus Desantisbacteria bacterium CG23_combo_of_CG06-09_8_20_14_all_40_23</name>
    <dbReference type="NCBI Taxonomy" id="1974550"/>
    <lineage>
        <taxon>Bacteria</taxon>
        <taxon>Candidatus Desantisiibacteriota</taxon>
    </lineage>
</organism>
<dbReference type="InterPro" id="IPR017853">
    <property type="entry name" value="GH"/>
</dbReference>
<protein>
    <recommendedName>
        <fullName evidence="1">DUF4015 domain-containing protein</fullName>
    </recommendedName>
</protein>
<evidence type="ECO:0000259" key="1">
    <source>
        <dbReference type="Pfam" id="PF13200"/>
    </source>
</evidence>
<gene>
    <name evidence="2" type="ORF">COX18_01155</name>
</gene>
<dbReference type="AlphaFoldDB" id="A0A2H0A9Q2"/>
<dbReference type="SUPFAM" id="SSF51445">
    <property type="entry name" value="(Trans)glycosidases"/>
    <property type="match status" value="1"/>
</dbReference>